<feature type="domain" description="Protein kinase" evidence="5">
    <location>
        <begin position="327"/>
        <end position="411"/>
    </location>
</feature>
<dbReference type="OrthoDB" id="9995210at2759"/>
<feature type="repeat" description="ANK" evidence="3">
    <location>
        <begin position="37"/>
        <end position="69"/>
    </location>
</feature>
<dbReference type="PROSITE" id="PS50297">
    <property type="entry name" value="ANK_REP_REGION"/>
    <property type="match status" value="5"/>
</dbReference>
<dbReference type="GO" id="GO:0004672">
    <property type="term" value="F:protein kinase activity"/>
    <property type="evidence" value="ECO:0007669"/>
    <property type="project" value="InterPro"/>
</dbReference>
<feature type="repeat" description="ANK" evidence="3">
    <location>
        <begin position="103"/>
        <end position="135"/>
    </location>
</feature>
<dbReference type="Pfam" id="PF12796">
    <property type="entry name" value="Ank_2"/>
    <property type="match status" value="3"/>
</dbReference>
<keyword evidence="2 3" id="KW-0040">ANK repeat</keyword>
<dbReference type="PROSITE" id="PS00107">
    <property type="entry name" value="PROTEIN_KINASE_ATP"/>
    <property type="match status" value="1"/>
</dbReference>
<dbReference type="SUPFAM" id="SSF56112">
    <property type="entry name" value="Protein kinase-like (PK-like)"/>
    <property type="match status" value="1"/>
</dbReference>
<feature type="repeat" description="ANK" evidence="3">
    <location>
        <begin position="147"/>
        <end position="179"/>
    </location>
</feature>
<sequence>MPASLGSQLYNAACDGRTNDVQRLLKEGADVHWANENGVTALFIAAYNGHDAVVKTLLGANAAVNEAVSNGWTPLYIAAGNGHDAVVKTLLDANAAVDQADSDGATPLMIATLCGHLEATKRLLDAGADVNRSLQVNDSYEGQNILAGATPLLLAVQFGHIDVTRALLRHHPNLPATDADGNTALAMATQRGHTTIVRLLQEHASNTPSAPPTPPVPATSKAKETELMQAVVAGNVAVTTALLDQGVDSRVTNEHVDGLLHLAVRHGHTQLLQMLLRRPDVSSVDCNNDGETPLVLAIKLRHRRFPHQIYNVVHQIADDVPETAIQINANALLGDGGFGYVHKGMYKNELVAVKSAKYAAGANDLYAEINVMQTCNSPYLLELKACGEELLDDAEKLRILSRRFDLATNAA</sequence>
<keyword evidence="1" id="KW-0677">Repeat</keyword>
<dbReference type="Gene3D" id="1.25.40.20">
    <property type="entry name" value="Ankyrin repeat-containing domain"/>
    <property type="match status" value="3"/>
</dbReference>
<dbReference type="STRING" id="1156394.T0R2R5"/>
<name>T0R2R5_SAPDV</name>
<dbReference type="Pfam" id="PF00023">
    <property type="entry name" value="Ank"/>
    <property type="match status" value="1"/>
</dbReference>
<dbReference type="InterPro" id="IPR011009">
    <property type="entry name" value="Kinase-like_dom_sf"/>
</dbReference>
<evidence type="ECO:0000313" key="6">
    <source>
        <dbReference type="EMBL" id="EQC26318.1"/>
    </source>
</evidence>
<protein>
    <recommendedName>
        <fullName evidence="5">Protein kinase domain-containing protein</fullName>
    </recommendedName>
</protein>
<dbReference type="InterPro" id="IPR017441">
    <property type="entry name" value="Protein_kinase_ATP_BS"/>
</dbReference>
<dbReference type="InParanoid" id="T0R2R5"/>
<dbReference type="Proteomes" id="UP000030762">
    <property type="component" value="Unassembled WGS sequence"/>
</dbReference>
<dbReference type="SUPFAM" id="SSF48403">
    <property type="entry name" value="Ankyrin repeat"/>
    <property type="match status" value="1"/>
</dbReference>
<evidence type="ECO:0000313" key="7">
    <source>
        <dbReference type="Proteomes" id="UP000030762"/>
    </source>
</evidence>
<reference evidence="6 7" key="1">
    <citation type="submission" date="2012-04" db="EMBL/GenBank/DDBJ databases">
        <title>The Genome Sequence of Saprolegnia declina VS20.</title>
        <authorList>
            <consortium name="The Broad Institute Genome Sequencing Platform"/>
            <person name="Russ C."/>
            <person name="Nusbaum C."/>
            <person name="Tyler B."/>
            <person name="van West P."/>
            <person name="Dieguez-Uribeondo J."/>
            <person name="de Bruijn I."/>
            <person name="Tripathy S."/>
            <person name="Jiang R."/>
            <person name="Young S.K."/>
            <person name="Zeng Q."/>
            <person name="Gargeya S."/>
            <person name="Fitzgerald M."/>
            <person name="Haas B."/>
            <person name="Abouelleil A."/>
            <person name="Alvarado L."/>
            <person name="Arachchi H.M."/>
            <person name="Berlin A."/>
            <person name="Chapman S.B."/>
            <person name="Goldberg J."/>
            <person name="Griggs A."/>
            <person name="Gujja S."/>
            <person name="Hansen M."/>
            <person name="Howarth C."/>
            <person name="Imamovic A."/>
            <person name="Larimer J."/>
            <person name="McCowen C."/>
            <person name="Montmayeur A."/>
            <person name="Murphy C."/>
            <person name="Neiman D."/>
            <person name="Pearson M."/>
            <person name="Priest M."/>
            <person name="Roberts A."/>
            <person name="Saif S."/>
            <person name="Shea T."/>
            <person name="Sisk P."/>
            <person name="Sykes S."/>
            <person name="Wortman J."/>
            <person name="Nusbaum C."/>
            <person name="Birren B."/>
        </authorList>
    </citation>
    <scope>NUCLEOTIDE SEQUENCE [LARGE SCALE GENOMIC DNA]</scope>
    <source>
        <strain evidence="6 7">VS20</strain>
    </source>
</reference>
<dbReference type="VEuPathDB" id="FungiDB:SDRG_15807"/>
<dbReference type="eggNOG" id="KOG0502">
    <property type="taxonomic scope" value="Eukaryota"/>
</dbReference>
<keyword evidence="7" id="KW-1185">Reference proteome</keyword>
<dbReference type="EMBL" id="JH767234">
    <property type="protein sequence ID" value="EQC26318.1"/>
    <property type="molecule type" value="Genomic_DNA"/>
</dbReference>
<dbReference type="InterPro" id="IPR002110">
    <property type="entry name" value="Ankyrin_rpt"/>
</dbReference>
<evidence type="ECO:0000259" key="5">
    <source>
        <dbReference type="PROSITE" id="PS50011"/>
    </source>
</evidence>
<feature type="repeat" description="ANK" evidence="3">
    <location>
        <begin position="180"/>
        <end position="206"/>
    </location>
</feature>
<feature type="repeat" description="ANK" evidence="3">
    <location>
        <begin position="70"/>
        <end position="102"/>
    </location>
</feature>
<dbReference type="Gene3D" id="3.30.200.20">
    <property type="entry name" value="Phosphorylase Kinase, domain 1"/>
    <property type="match status" value="1"/>
</dbReference>
<dbReference type="PROSITE" id="PS50088">
    <property type="entry name" value="ANK_REPEAT"/>
    <property type="match status" value="5"/>
</dbReference>
<dbReference type="PROSITE" id="PS50011">
    <property type="entry name" value="PROTEIN_KINASE_DOM"/>
    <property type="match status" value="1"/>
</dbReference>
<dbReference type="PANTHER" id="PTHR24173">
    <property type="entry name" value="ANKYRIN REPEAT CONTAINING"/>
    <property type="match status" value="1"/>
</dbReference>
<evidence type="ECO:0000256" key="1">
    <source>
        <dbReference type="ARBA" id="ARBA00022737"/>
    </source>
</evidence>
<dbReference type="GeneID" id="19956534"/>
<dbReference type="AlphaFoldDB" id="T0R2R5"/>
<accession>T0R2R5</accession>
<evidence type="ECO:0000256" key="4">
    <source>
        <dbReference type="PROSITE-ProRule" id="PRU10141"/>
    </source>
</evidence>
<evidence type="ECO:0000256" key="2">
    <source>
        <dbReference type="ARBA" id="ARBA00023043"/>
    </source>
</evidence>
<dbReference type="InterPro" id="IPR000719">
    <property type="entry name" value="Prot_kinase_dom"/>
</dbReference>
<evidence type="ECO:0000256" key="3">
    <source>
        <dbReference type="PROSITE-ProRule" id="PRU00023"/>
    </source>
</evidence>
<proteinExistence type="predicted"/>
<keyword evidence="4" id="KW-0547">Nucleotide-binding</keyword>
<dbReference type="RefSeq" id="XP_008620211.1">
    <property type="nucleotide sequence ID" value="XM_008621989.1"/>
</dbReference>
<dbReference type="GO" id="GO:0005524">
    <property type="term" value="F:ATP binding"/>
    <property type="evidence" value="ECO:0007669"/>
    <property type="project" value="UniProtKB-UniRule"/>
</dbReference>
<dbReference type="SMART" id="SM00248">
    <property type="entry name" value="ANK"/>
    <property type="match status" value="7"/>
</dbReference>
<dbReference type="PANTHER" id="PTHR24173:SF74">
    <property type="entry name" value="ANKYRIN REPEAT DOMAIN-CONTAINING PROTEIN 16"/>
    <property type="match status" value="1"/>
</dbReference>
<gene>
    <name evidence="6" type="ORF">SDRG_15807</name>
</gene>
<organism evidence="6 7">
    <name type="scientific">Saprolegnia diclina (strain VS20)</name>
    <dbReference type="NCBI Taxonomy" id="1156394"/>
    <lineage>
        <taxon>Eukaryota</taxon>
        <taxon>Sar</taxon>
        <taxon>Stramenopiles</taxon>
        <taxon>Oomycota</taxon>
        <taxon>Saprolegniomycetes</taxon>
        <taxon>Saprolegniales</taxon>
        <taxon>Saprolegniaceae</taxon>
        <taxon>Saprolegnia</taxon>
    </lineage>
</organism>
<keyword evidence="4" id="KW-0067">ATP-binding</keyword>
<feature type="binding site" evidence="4">
    <location>
        <position position="354"/>
    </location>
    <ligand>
        <name>ATP</name>
        <dbReference type="ChEBI" id="CHEBI:30616"/>
    </ligand>
</feature>
<dbReference type="PRINTS" id="PR01415">
    <property type="entry name" value="ANKYRIN"/>
</dbReference>
<dbReference type="InterPro" id="IPR036770">
    <property type="entry name" value="Ankyrin_rpt-contain_sf"/>
</dbReference>